<reference evidence="20" key="1">
    <citation type="journal article" date="2022" name="Cladistics">
        <title>Diversification of the phytophagous lineages of true bugs (Insecta: Hemiptera: Heteroptera) shortly after that of the flowering plants.</title>
        <authorList>
            <person name="Ye F."/>
            <person name="Kment P."/>
            <person name="Redei D."/>
            <person name="Luo J.Y."/>
            <person name="Wang Y.H."/>
            <person name="Kuechler S.M."/>
            <person name="Zhang W.W."/>
            <person name="Chen P.P."/>
            <person name="Wu H.Y."/>
            <person name="Wu Y.Z."/>
            <person name="Sun X.Y."/>
            <person name="Ding L."/>
            <person name="Wang Y.R."/>
            <person name="Xie Q."/>
        </authorList>
    </citation>
    <scope>NUCLEOTIDE SEQUENCE</scope>
</reference>
<keyword evidence="14 17" id="KW-0496">Mitochondrion</keyword>
<geneLocation type="mitochondrion" evidence="20"/>
<keyword evidence="7 17" id="KW-0679">Respiratory chain</keyword>
<evidence type="ECO:0000256" key="12">
    <source>
        <dbReference type="ARBA" id="ARBA00023027"/>
    </source>
</evidence>
<keyword evidence="6 17" id="KW-0813">Transport</keyword>
<evidence type="ECO:0000256" key="15">
    <source>
        <dbReference type="ARBA" id="ARBA00023136"/>
    </source>
</evidence>
<evidence type="ECO:0000256" key="14">
    <source>
        <dbReference type="ARBA" id="ARBA00023128"/>
    </source>
</evidence>
<protein>
    <recommendedName>
        <fullName evidence="5 17">NADH-ubiquinone oxidoreductase chain 4</fullName>
        <ecNumber evidence="4 17">7.1.1.2</ecNumber>
    </recommendedName>
</protein>
<dbReference type="GO" id="GO:0042773">
    <property type="term" value="P:ATP synthesis coupled electron transport"/>
    <property type="evidence" value="ECO:0007669"/>
    <property type="project" value="InterPro"/>
</dbReference>
<evidence type="ECO:0000256" key="11">
    <source>
        <dbReference type="ARBA" id="ARBA00022989"/>
    </source>
</evidence>
<keyword evidence="13 17" id="KW-0830">Ubiquinone</keyword>
<feature type="transmembrane region" description="Helical" evidence="17">
    <location>
        <begin position="210"/>
        <end position="229"/>
    </location>
</feature>
<proteinExistence type="inferred from homology"/>
<evidence type="ECO:0000256" key="10">
    <source>
        <dbReference type="ARBA" id="ARBA00022982"/>
    </source>
</evidence>
<dbReference type="EC" id="7.1.1.2" evidence="4 17"/>
<sequence>MMKIFFLFLFLTPIFNLWWIFTLSLLFLSFFIMFYPYNIFPSSLSYGLGMDLLSYSLIFLTIWIGVLMLIVSVKVKFLCNNMYEFICVVYFMVLMLIFTFSILNLLMFYIFFESSMIPIVFLIFGWGYQPERLVAGIYLLLYTLFASLPMLLCILYIYVFFYTFCFYLIPMIFNFYLYLGLIMAFLIKMPMVFFHFWLPKAHVEAPISGSMVLAGVLLKLGGYGLYRVYLFIWCYSLMLNWVWLILSLFGGLLLSILCLCQVDVKSLIAYSSVVHMSMVIGGIKTLNFFGFYGSLVLMLGHGLCSSGLFVLANFIYERTCSRSLFINKGMITLIPVISMFWFIFIVNNIASPISLNFIGECFLLNSLIGWSSYSMLFLGLMSFFSCSYSIYLYAITQHGNLYSGLICSSSGKLSEYMIMLLHFIPLNFLFLKVDIFMLWL</sequence>
<feature type="transmembrane region" description="Helical" evidence="17">
    <location>
        <begin position="295"/>
        <end position="316"/>
    </location>
</feature>
<dbReference type="Pfam" id="PF01059">
    <property type="entry name" value="Oxidored_q5_N"/>
    <property type="match status" value="1"/>
</dbReference>
<name>A0A8T9ZX78_9HEMI</name>
<comment type="catalytic activity">
    <reaction evidence="16 17">
        <text>a ubiquinone + NADH + 5 H(+)(in) = a ubiquinol + NAD(+) + 4 H(+)(out)</text>
        <dbReference type="Rhea" id="RHEA:29091"/>
        <dbReference type="Rhea" id="RHEA-COMP:9565"/>
        <dbReference type="Rhea" id="RHEA-COMP:9566"/>
        <dbReference type="ChEBI" id="CHEBI:15378"/>
        <dbReference type="ChEBI" id="CHEBI:16389"/>
        <dbReference type="ChEBI" id="CHEBI:17976"/>
        <dbReference type="ChEBI" id="CHEBI:57540"/>
        <dbReference type="ChEBI" id="CHEBI:57945"/>
        <dbReference type="EC" id="7.1.1.2"/>
    </reaction>
</comment>
<dbReference type="PRINTS" id="PR01437">
    <property type="entry name" value="NUOXDRDTASE4"/>
</dbReference>
<evidence type="ECO:0000256" key="7">
    <source>
        <dbReference type="ARBA" id="ARBA00022660"/>
    </source>
</evidence>
<keyword evidence="12 17" id="KW-0520">NAD</keyword>
<feature type="transmembrane region" description="Helical" evidence="17">
    <location>
        <begin position="416"/>
        <end position="439"/>
    </location>
</feature>
<feature type="transmembrane region" description="Helical" evidence="17">
    <location>
        <begin position="140"/>
        <end position="169"/>
    </location>
</feature>
<dbReference type="PANTHER" id="PTHR43507">
    <property type="entry name" value="NADH-UBIQUINONE OXIDOREDUCTASE CHAIN 4"/>
    <property type="match status" value="1"/>
</dbReference>
<evidence type="ECO:0000256" key="6">
    <source>
        <dbReference type="ARBA" id="ARBA00022448"/>
    </source>
</evidence>
<evidence type="ECO:0000313" key="20">
    <source>
        <dbReference type="EMBL" id="UPL65242.1"/>
    </source>
</evidence>
<keyword evidence="11 17" id="KW-1133">Transmembrane helix</keyword>
<organism evidence="20">
    <name type="scientific">Ectatops sp</name>
    <dbReference type="NCBI Taxonomy" id="2931290"/>
    <lineage>
        <taxon>Eukaryota</taxon>
        <taxon>Metazoa</taxon>
        <taxon>Ecdysozoa</taxon>
        <taxon>Arthropoda</taxon>
        <taxon>Hexapoda</taxon>
        <taxon>Insecta</taxon>
        <taxon>Pterygota</taxon>
        <taxon>Neoptera</taxon>
        <taxon>Paraneoptera</taxon>
        <taxon>Hemiptera</taxon>
        <taxon>Heteroptera</taxon>
        <taxon>Panheteroptera</taxon>
        <taxon>Pentatomomorpha</taxon>
        <taxon>Pyrrhocoroidea</taxon>
        <taxon>Pyrrhocoridae</taxon>
        <taxon>Ectatops</taxon>
    </lineage>
</organism>
<evidence type="ECO:0000259" key="18">
    <source>
        <dbReference type="Pfam" id="PF00361"/>
    </source>
</evidence>
<accession>A0A8T9ZX78</accession>
<feature type="transmembrane region" description="Helical" evidence="17">
    <location>
        <begin position="7"/>
        <end position="32"/>
    </location>
</feature>
<dbReference type="Pfam" id="PF00361">
    <property type="entry name" value="Proton_antipo_M"/>
    <property type="match status" value="1"/>
</dbReference>
<feature type="transmembrane region" description="Helical" evidence="17">
    <location>
        <begin position="241"/>
        <end position="260"/>
    </location>
</feature>
<evidence type="ECO:0000256" key="8">
    <source>
        <dbReference type="ARBA" id="ARBA00022692"/>
    </source>
</evidence>
<keyword evidence="8 17" id="KW-0812">Transmembrane</keyword>
<evidence type="ECO:0000256" key="9">
    <source>
        <dbReference type="ARBA" id="ARBA00022967"/>
    </source>
</evidence>
<dbReference type="GO" id="GO:0048039">
    <property type="term" value="F:ubiquinone binding"/>
    <property type="evidence" value="ECO:0007669"/>
    <property type="project" value="TreeGrafter"/>
</dbReference>
<comment type="function">
    <text evidence="17">Core subunit of the mitochondrial membrane respiratory chain NADH dehydrogenase (Complex I) which catalyzes electron transfer from NADH through the respiratory chain, using ubiquinone as an electron acceptor. Essential for the catalytic activity and assembly of complex I.</text>
</comment>
<evidence type="ECO:0000256" key="13">
    <source>
        <dbReference type="ARBA" id="ARBA00023075"/>
    </source>
</evidence>
<keyword evidence="9" id="KW-1278">Translocase</keyword>
<comment type="similarity">
    <text evidence="3 17">Belongs to the complex I subunit 4 family.</text>
</comment>
<evidence type="ECO:0000256" key="2">
    <source>
        <dbReference type="ARBA" id="ARBA00004225"/>
    </source>
</evidence>
<feature type="transmembrane region" description="Helical" evidence="17">
    <location>
        <begin position="267"/>
        <end position="289"/>
    </location>
</feature>
<feature type="transmembrane region" description="Helical" evidence="17">
    <location>
        <begin position="83"/>
        <end position="103"/>
    </location>
</feature>
<comment type="function">
    <text evidence="1">Core subunit of the mitochondrial membrane respiratory chain NADH dehydrogenase (Complex I) that is believed to belong to the minimal assembly required for catalysis. Complex I functions in the transfer of electrons from NADH to the respiratory chain. The immediate electron acceptor for the enzyme is believed to be ubiquinone.</text>
</comment>
<feature type="transmembrane region" description="Helical" evidence="17">
    <location>
        <begin position="109"/>
        <end position="128"/>
    </location>
</feature>
<dbReference type="AlphaFoldDB" id="A0A8T9ZX78"/>
<feature type="transmembrane region" description="Helical" evidence="17">
    <location>
        <begin position="52"/>
        <end position="71"/>
    </location>
</feature>
<feature type="domain" description="NADH:ubiquinone oxidoreductase chain 4 N-terminal" evidence="19">
    <location>
        <begin position="1"/>
        <end position="99"/>
    </location>
</feature>
<dbReference type="InterPro" id="IPR001750">
    <property type="entry name" value="ND/Mrp_TM"/>
</dbReference>
<dbReference type="EMBL" id="MW619641">
    <property type="protein sequence ID" value="UPL65242.1"/>
    <property type="molecule type" value="Genomic_DNA"/>
</dbReference>
<dbReference type="PANTHER" id="PTHR43507:SF20">
    <property type="entry name" value="NADH-UBIQUINONE OXIDOREDUCTASE CHAIN 4"/>
    <property type="match status" value="1"/>
</dbReference>
<keyword evidence="15 17" id="KW-0472">Membrane</keyword>
<feature type="transmembrane region" description="Helical" evidence="17">
    <location>
        <begin position="328"/>
        <end position="350"/>
    </location>
</feature>
<evidence type="ECO:0000256" key="17">
    <source>
        <dbReference type="RuleBase" id="RU003297"/>
    </source>
</evidence>
<evidence type="ECO:0000256" key="3">
    <source>
        <dbReference type="ARBA" id="ARBA00009025"/>
    </source>
</evidence>
<evidence type="ECO:0000256" key="16">
    <source>
        <dbReference type="ARBA" id="ARBA00049551"/>
    </source>
</evidence>
<evidence type="ECO:0000259" key="19">
    <source>
        <dbReference type="Pfam" id="PF01059"/>
    </source>
</evidence>
<dbReference type="GO" id="GO:0031966">
    <property type="term" value="C:mitochondrial membrane"/>
    <property type="evidence" value="ECO:0007669"/>
    <property type="project" value="UniProtKB-SubCell"/>
</dbReference>
<feature type="domain" description="NADH:quinone oxidoreductase/Mrp antiporter transmembrane" evidence="18">
    <location>
        <begin position="104"/>
        <end position="382"/>
    </location>
</feature>
<feature type="transmembrane region" description="Helical" evidence="17">
    <location>
        <begin position="370"/>
        <end position="395"/>
    </location>
</feature>
<evidence type="ECO:0000256" key="4">
    <source>
        <dbReference type="ARBA" id="ARBA00012944"/>
    </source>
</evidence>
<keyword evidence="10 17" id="KW-0249">Electron transport</keyword>
<dbReference type="GO" id="GO:0015990">
    <property type="term" value="P:electron transport coupled proton transport"/>
    <property type="evidence" value="ECO:0007669"/>
    <property type="project" value="TreeGrafter"/>
</dbReference>
<evidence type="ECO:0000256" key="1">
    <source>
        <dbReference type="ARBA" id="ARBA00003257"/>
    </source>
</evidence>
<dbReference type="GO" id="GO:0003954">
    <property type="term" value="F:NADH dehydrogenase activity"/>
    <property type="evidence" value="ECO:0007669"/>
    <property type="project" value="TreeGrafter"/>
</dbReference>
<feature type="transmembrane region" description="Helical" evidence="17">
    <location>
        <begin position="175"/>
        <end position="198"/>
    </location>
</feature>
<dbReference type="InterPro" id="IPR000260">
    <property type="entry name" value="NADH4_N"/>
</dbReference>
<evidence type="ECO:0000256" key="5">
    <source>
        <dbReference type="ARBA" id="ARBA00021006"/>
    </source>
</evidence>
<dbReference type="InterPro" id="IPR003918">
    <property type="entry name" value="NADH_UbQ_OxRdtase"/>
</dbReference>
<comment type="subcellular location">
    <subcellularLocation>
        <location evidence="2 17">Mitochondrion membrane</location>
        <topology evidence="2 17">Multi-pass membrane protein</topology>
    </subcellularLocation>
</comment>
<dbReference type="GO" id="GO:0008137">
    <property type="term" value="F:NADH dehydrogenase (ubiquinone) activity"/>
    <property type="evidence" value="ECO:0007669"/>
    <property type="project" value="UniProtKB-UniRule"/>
</dbReference>